<dbReference type="Proteomes" id="UP000827872">
    <property type="component" value="Linkage Group LG03"/>
</dbReference>
<dbReference type="EMBL" id="CM037616">
    <property type="protein sequence ID" value="KAH7993289.1"/>
    <property type="molecule type" value="Genomic_DNA"/>
</dbReference>
<evidence type="ECO:0000313" key="1">
    <source>
        <dbReference type="EMBL" id="KAH7993289.1"/>
    </source>
</evidence>
<sequence length="72" mass="8302">MLQEVESTTLKKQDMAIIKQNLPNWVIDLLPEEVPAGRRPDNMLQEVESTTLKKQDSTDNLQANLIFHKQKV</sequence>
<organism evidence="1 2">
    <name type="scientific">Sphaerodactylus townsendi</name>
    <dbReference type="NCBI Taxonomy" id="933632"/>
    <lineage>
        <taxon>Eukaryota</taxon>
        <taxon>Metazoa</taxon>
        <taxon>Chordata</taxon>
        <taxon>Craniata</taxon>
        <taxon>Vertebrata</taxon>
        <taxon>Euteleostomi</taxon>
        <taxon>Lepidosauria</taxon>
        <taxon>Squamata</taxon>
        <taxon>Bifurcata</taxon>
        <taxon>Gekkota</taxon>
        <taxon>Sphaerodactylidae</taxon>
        <taxon>Sphaerodactylus</taxon>
    </lineage>
</organism>
<keyword evidence="2" id="KW-1185">Reference proteome</keyword>
<evidence type="ECO:0000313" key="2">
    <source>
        <dbReference type="Proteomes" id="UP000827872"/>
    </source>
</evidence>
<comment type="caution">
    <text evidence="1">The sequence shown here is derived from an EMBL/GenBank/DDBJ whole genome shotgun (WGS) entry which is preliminary data.</text>
</comment>
<gene>
    <name evidence="1" type="ORF">K3G42_030430</name>
</gene>
<protein>
    <submittedName>
        <fullName evidence="1">Uncharacterized protein</fullName>
    </submittedName>
</protein>
<name>A0ACB8EL57_9SAUR</name>
<proteinExistence type="predicted"/>
<reference evidence="1" key="1">
    <citation type="submission" date="2021-08" db="EMBL/GenBank/DDBJ databases">
        <title>The first chromosome-level gecko genome reveals the dynamic sex chromosomes of Neotropical dwarf geckos (Sphaerodactylidae: Sphaerodactylus).</title>
        <authorList>
            <person name="Pinto B.J."/>
            <person name="Keating S.E."/>
            <person name="Gamble T."/>
        </authorList>
    </citation>
    <scope>NUCLEOTIDE SEQUENCE</scope>
    <source>
        <strain evidence="1">TG3544</strain>
    </source>
</reference>
<accession>A0ACB8EL57</accession>